<dbReference type="FunFam" id="1.20.1270.50:FF:000002">
    <property type="entry name" value="Alpha-mannosidase"/>
    <property type="match status" value="1"/>
</dbReference>
<dbReference type="GO" id="GO:0006013">
    <property type="term" value="P:mannose metabolic process"/>
    <property type="evidence" value="ECO:0007669"/>
    <property type="project" value="InterPro"/>
</dbReference>
<dbReference type="EC" id="3.2.1.-" evidence="10"/>
<evidence type="ECO:0000256" key="1">
    <source>
        <dbReference type="ARBA" id="ARBA00000365"/>
    </source>
</evidence>
<comment type="catalytic activity">
    <reaction evidence="1">
        <text>Hydrolysis of terminal, non-reducing alpha-D-mannose residues in alpha-D-mannosides.</text>
        <dbReference type="EC" id="3.2.1.24"/>
    </reaction>
</comment>
<dbReference type="EMBL" id="JAPWDV010000003">
    <property type="protein sequence ID" value="KAJ6216164.1"/>
    <property type="molecule type" value="Genomic_DNA"/>
</dbReference>
<keyword evidence="8" id="KW-0325">Glycoprotein</keyword>
<keyword evidence="7" id="KW-1015">Disulfide bond</keyword>
<dbReference type="OrthoDB" id="2016903at2759"/>
<name>A0A9Q0LZ96_BLOTA</name>
<dbReference type="InterPro" id="IPR000602">
    <property type="entry name" value="Glyco_hydro_38_N"/>
</dbReference>
<evidence type="ECO:0000313" key="12">
    <source>
        <dbReference type="EMBL" id="KAJ6216164.1"/>
    </source>
</evidence>
<comment type="caution">
    <text evidence="12">The sequence shown here is derived from an EMBL/GenBank/DDBJ whole genome shotgun (WGS) entry which is preliminary data.</text>
</comment>
<evidence type="ECO:0000256" key="9">
    <source>
        <dbReference type="ARBA" id="ARBA00023295"/>
    </source>
</evidence>
<dbReference type="SUPFAM" id="SSF74650">
    <property type="entry name" value="Galactose mutarotase-like"/>
    <property type="match status" value="1"/>
</dbReference>
<dbReference type="OMA" id="YKACHET"/>
<evidence type="ECO:0000256" key="4">
    <source>
        <dbReference type="ARBA" id="ARBA00022723"/>
    </source>
</evidence>
<dbReference type="Pfam" id="PF09261">
    <property type="entry name" value="Alpha-mann_mid"/>
    <property type="match status" value="1"/>
</dbReference>
<dbReference type="InterPro" id="IPR015341">
    <property type="entry name" value="Glyco_hydro_38_cen"/>
</dbReference>
<evidence type="ECO:0000256" key="8">
    <source>
        <dbReference type="ARBA" id="ARBA00023180"/>
    </source>
</evidence>
<dbReference type="InterPro" id="IPR011013">
    <property type="entry name" value="Gal_mutarotase_sf_dom"/>
</dbReference>
<evidence type="ECO:0000256" key="3">
    <source>
        <dbReference type="ARBA" id="ARBA00012752"/>
    </source>
</evidence>
<dbReference type="Gene3D" id="2.60.40.1180">
    <property type="entry name" value="Golgi alpha-mannosidase II"/>
    <property type="match status" value="1"/>
</dbReference>
<evidence type="ECO:0000259" key="11">
    <source>
        <dbReference type="SMART" id="SM00872"/>
    </source>
</evidence>
<evidence type="ECO:0000256" key="5">
    <source>
        <dbReference type="ARBA" id="ARBA00022801"/>
    </source>
</evidence>
<proteinExistence type="inferred from homology"/>
<dbReference type="InterPro" id="IPR011682">
    <property type="entry name" value="Glyco_hydro_38_C"/>
</dbReference>
<dbReference type="PANTHER" id="PTHR11607:SF3">
    <property type="entry name" value="LYSOSOMAL ALPHA-MANNOSIDASE"/>
    <property type="match status" value="1"/>
</dbReference>
<dbReference type="AlphaFoldDB" id="A0A9Q0LZ96"/>
<dbReference type="Pfam" id="PF17677">
    <property type="entry name" value="Glyco_hydro38C2"/>
    <property type="match status" value="1"/>
</dbReference>
<keyword evidence="6 10" id="KW-0862">Zinc</keyword>
<evidence type="ECO:0000256" key="10">
    <source>
        <dbReference type="RuleBase" id="RU361199"/>
    </source>
</evidence>
<evidence type="ECO:0000313" key="13">
    <source>
        <dbReference type="Proteomes" id="UP001142055"/>
    </source>
</evidence>
<organism evidence="12 13">
    <name type="scientific">Blomia tropicalis</name>
    <name type="common">Mite</name>
    <dbReference type="NCBI Taxonomy" id="40697"/>
    <lineage>
        <taxon>Eukaryota</taxon>
        <taxon>Metazoa</taxon>
        <taxon>Ecdysozoa</taxon>
        <taxon>Arthropoda</taxon>
        <taxon>Chelicerata</taxon>
        <taxon>Arachnida</taxon>
        <taxon>Acari</taxon>
        <taxon>Acariformes</taxon>
        <taxon>Sarcoptiformes</taxon>
        <taxon>Astigmata</taxon>
        <taxon>Glycyphagoidea</taxon>
        <taxon>Echimyopodidae</taxon>
        <taxon>Blomia</taxon>
    </lineage>
</organism>
<dbReference type="InterPro" id="IPR013780">
    <property type="entry name" value="Glyco_hydro_b"/>
</dbReference>
<dbReference type="SMART" id="SM00872">
    <property type="entry name" value="Alpha-mann_mid"/>
    <property type="match status" value="1"/>
</dbReference>
<dbReference type="SUPFAM" id="SSF88713">
    <property type="entry name" value="Glycoside hydrolase/deacetylase"/>
    <property type="match status" value="1"/>
</dbReference>
<dbReference type="GO" id="GO:0004559">
    <property type="term" value="F:alpha-mannosidase activity"/>
    <property type="evidence" value="ECO:0007669"/>
    <property type="project" value="UniProtKB-EC"/>
</dbReference>
<dbReference type="InterPro" id="IPR050843">
    <property type="entry name" value="Glycosyl_Hydrlase_38"/>
</dbReference>
<dbReference type="FunFam" id="2.70.98.30:FF:000003">
    <property type="entry name" value="Alpha-mannosidase"/>
    <property type="match status" value="1"/>
</dbReference>
<dbReference type="GO" id="GO:0005764">
    <property type="term" value="C:lysosome"/>
    <property type="evidence" value="ECO:0007669"/>
    <property type="project" value="TreeGrafter"/>
</dbReference>
<feature type="domain" description="Glycoside hydrolase family 38 central" evidence="11">
    <location>
        <begin position="348"/>
        <end position="423"/>
    </location>
</feature>
<dbReference type="Gene3D" id="2.60.40.1360">
    <property type="match status" value="1"/>
</dbReference>
<accession>A0A9Q0LZ96</accession>
<dbReference type="Pfam" id="PF01074">
    <property type="entry name" value="Glyco_hydro_38N"/>
    <property type="match status" value="1"/>
</dbReference>
<dbReference type="CDD" id="cd10810">
    <property type="entry name" value="GH38N_AMII_LAM_like"/>
    <property type="match status" value="1"/>
</dbReference>
<dbReference type="InterPro" id="IPR037094">
    <property type="entry name" value="Glyco_hydro_38_cen_sf"/>
</dbReference>
<dbReference type="InterPro" id="IPR027291">
    <property type="entry name" value="Glyco_hydro_38_N_sf"/>
</dbReference>
<dbReference type="GO" id="GO:0030246">
    <property type="term" value="F:carbohydrate binding"/>
    <property type="evidence" value="ECO:0007669"/>
    <property type="project" value="InterPro"/>
</dbReference>
<feature type="chain" id="PRO_5040532685" description="Alpha-mannosidase" evidence="10">
    <location>
        <begin position="28"/>
        <end position="996"/>
    </location>
</feature>
<sequence length="996" mass="114860">MAPSGPCWFALVLALTITWSSLVPIDAHYCQSCAPTLSGVLNVHIVSHTHLDTGWVNTYDQYYNRYIPVIYNSVVESLSQNAHRRFIVAESSFFSRWYKSQSKVMQQQVQRLVQNGQMEFIGGGWSMNDEAAAHYAAIIDNMSLGIKWLNQTFGRCGLIKTGWQIDTFGHSREQASLFAQMGYDSLFLGRVDHQDKSLRERMRTLEFMWKASPSIGDKCDIFTGILPNVYWPPKGFCYDINCFDETLHDQNLMRKAREFIDLVKRQAMTYATNHTIITMGMDFYYQSAEKWFSNLDLLINAINTLTPHEKVHVLYSTPSCYAKALNQLRRPWPIKLDDFFPYADAPDAYWTGYFTSRPSLKVAIKKGTNLLHSSNQLNVLSLQGINHAGTFQEMRETLGILQHHDAITGTCKQYVNDDYQRMLSLASESTEAAILSSYLTLTQVKMAPGQSKLGFCSQLNISQCQYTEYIDNQMDSVISIYNPIAHPLRHFVRLPVKDMQFVITDHFGQLIESQLVPIHPKIGSLKERSSLATHELIFLSTLDPLGISSYSITKSNGYGSSHISEKILGNSEDILLHNGKMGIVIDGLTGFLKEVQLPNGETVPLVQSFWYYQATSRYSGEKPSGAYAFNPSHKNPHIVNTKASYKIFRGPLVDEVHQVYTDWCTQVIRLYKNYNYIEFDWVIGPIPTGKFPNEQGLEIITRYETNFQNKQMFYTDANGRETIRRTRDYRPTWELQTGEEVASNYYPVTSWIFIRDLSKELQMTVLTDRSQGGSSMIDGTIELMLHRRLLYDDGYGMEEALNEPGHNFEGLIVRGKHRLIIDGAQESVRFLRKLSKTTSWNPTYIFRNVPSVHSRNLVQNLNFMGMYEKLPVNIHLLSLEQWDNRNVLIRLEHFYEINEDFKYSRETEVKLNDLFSTFIIVNVREMNLIGTEQLDESERNKFRWLAESNPYENYTSVFSSIFTKESRNIVRENNTFSVMLKPMQIRTFLVQIRPRQ</sequence>
<comment type="similarity">
    <text evidence="2 10">Belongs to the glycosyl hydrolase 38 family.</text>
</comment>
<keyword evidence="9 10" id="KW-0326">Glycosidase</keyword>
<dbReference type="GO" id="GO:0046872">
    <property type="term" value="F:metal ion binding"/>
    <property type="evidence" value="ECO:0007669"/>
    <property type="project" value="UniProtKB-KW"/>
</dbReference>
<dbReference type="Proteomes" id="UP001142055">
    <property type="component" value="Chromosome 3"/>
</dbReference>
<dbReference type="Gene3D" id="3.20.110.10">
    <property type="entry name" value="Glycoside hydrolase 38, N terminal domain"/>
    <property type="match status" value="1"/>
</dbReference>
<reference evidence="12" key="1">
    <citation type="submission" date="2022-12" db="EMBL/GenBank/DDBJ databases">
        <title>Genome assemblies of Blomia tropicalis.</title>
        <authorList>
            <person name="Cui Y."/>
        </authorList>
    </citation>
    <scope>NUCLEOTIDE SEQUENCE</scope>
    <source>
        <tissue evidence="12">Adult mites</tissue>
    </source>
</reference>
<feature type="signal peptide" evidence="10">
    <location>
        <begin position="1"/>
        <end position="27"/>
    </location>
</feature>
<dbReference type="InterPro" id="IPR028995">
    <property type="entry name" value="Glyco_hydro_57/38_cen_sf"/>
</dbReference>
<comment type="cofactor">
    <cofactor evidence="10">
        <name>Zn(2+)</name>
        <dbReference type="ChEBI" id="CHEBI:29105"/>
    </cofactor>
    <text evidence="10">Binds 1 zinc ion per subunit.</text>
</comment>
<protein>
    <recommendedName>
        <fullName evidence="3 10">Alpha-mannosidase</fullName>
        <ecNumber evidence="10">3.2.1.-</ecNumber>
    </recommendedName>
</protein>
<keyword evidence="10" id="KW-0732">Signal</keyword>
<evidence type="ECO:0000256" key="6">
    <source>
        <dbReference type="ARBA" id="ARBA00022833"/>
    </source>
</evidence>
<dbReference type="PANTHER" id="PTHR11607">
    <property type="entry name" value="ALPHA-MANNOSIDASE"/>
    <property type="match status" value="1"/>
</dbReference>
<dbReference type="SUPFAM" id="SSF88688">
    <property type="entry name" value="Families 57/38 glycoside transferase middle domain"/>
    <property type="match status" value="1"/>
</dbReference>
<keyword evidence="13" id="KW-1185">Reference proteome</keyword>
<dbReference type="Gene3D" id="2.70.98.30">
    <property type="entry name" value="Golgi alpha-mannosidase II, domain 4"/>
    <property type="match status" value="1"/>
</dbReference>
<evidence type="ECO:0000256" key="7">
    <source>
        <dbReference type="ARBA" id="ARBA00023157"/>
    </source>
</evidence>
<keyword evidence="4 10" id="KW-0479">Metal-binding</keyword>
<evidence type="ECO:0000256" key="2">
    <source>
        <dbReference type="ARBA" id="ARBA00009792"/>
    </source>
</evidence>
<dbReference type="InterPro" id="IPR041147">
    <property type="entry name" value="GH38_C"/>
</dbReference>
<dbReference type="InterPro" id="IPR011330">
    <property type="entry name" value="Glyco_hydro/deAcase_b/a-brl"/>
</dbReference>
<dbReference type="Pfam" id="PF07748">
    <property type="entry name" value="Glyco_hydro_38C"/>
    <property type="match status" value="1"/>
</dbReference>
<dbReference type="Gene3D" id="1.20.1270.50">
    <property type="entry name" value="Glycoside hydrolase family 38, central domain"/>
    <property type="match status" value="2"/>
</dbReference>
<keyword evidence="5 10" id="KW-0378">Hydrolase</keyword>
<gene>
    <name evidence="12" type="ORF">RDWZM_007321</name>
</gene>